<dbReference type="STRING" id="59895.A0A103XB48"/>
<keyword evidence="4" id="KW-0813">Transport</keyword>
<evidence type="ECO:0000256" key="2">
    <source>
        <dbReference type="ARBA" id="ARBA00004236"/>
    </source>
</evidence>
<comment type="caution">
    <text evidence="11">The sequence shown here is derived from an EMBL/GenBank/DDBJ whole genome shotgun (WGS) entry which is preliminary data.</text>
</comment>
<comment type="subcellular location">
    <subcellularLocation>
        <location evidence="2">Cell membrane</location>
    </subcellularLocation>
    <subcellularLocation>
        <location evidence="1">Endomembrane system</location>
        <topology evidence="1">Multi-pass membrane protein</topology>
    </subcellularLocation>
</comment>
<evidence type="ECO:0000256" key="1">
    <source>
        <dbReference type="ARBA" id="ARBA00004127"/>
    </source>
</evidence>
<feature type="transmembrane region" description="Helical" evidence="10">
    <location>
        <begin position="101"/>
        <end position="120"/>
    </location>
</feature>
<dbReference type="PANTHER" id="PTHR31269">
    <property type="entry name" value="S-TYPE ANION CHANNEL SLAH3"/>
    <property type="match status" value="1"/>
</dbReference>
<evidence type="ECO:0000256" key="10">
    <source>
        <dbReference type="SAM" id="Phobius"/>
    </source>
</evidence>
<evidence type="ECO:0000313" key="11">
    <source>
        <dbReference type="EMBL" id="KVH87468.1"/>
    </source>
</evidence>
<dbReference type="InterPro" id="IPR038665">
    <property type="entry name" value="Voltage-dep_anion_channel_sf"/>
</dbReference>
<evidence type="ECO:0000256" key="3">
    <source>
        <dbReference type="ARBA" id="ARBA00007808"/>
    </source>
</evidence>
<feature type="transmembrane region" description="Helical" evidence="10">
    <location>
        <begin position="166"/>
        <end position="192"/>
    </location>
</feature>
<dbReference type="InterPro" id="IPR004695">
    <property type="entry name" value="SLAC1/Mae1/Ssu1/TehA"/>
</dbReference>
<protein>
    <submittedName>
        <fullName evidence="11">Uncharacterized protein</fullName>
    </submittedName>
</protein>
<feature type="transmembrane region" description="Helical" evidence="10">
    <location>
        <begin position="141"/>
        <end position="160"/>
    </location>
</feature>
<dbReference type="InterPro" id="IPR030183">
    <property type="entry name" value="SLAC/SLAH"/>
</dbReference>
<sequence>MPESHDHHSKPSVMTKINASYFKICISTGRQALLRKTISEQNSNLPPLASPLFHTIFVAGYFVIWCLTLFTFMILSLVYVLNCAFHFHNLKAEFHHVEVNYLLAPWILWLLLLQSARVHFSRRMHASQPVLFKKSMKRFNIAWWASSFLTFLALASMAYAQQVKDIVAKILALVLSVILFIVFFSLLVCSTLKIYSLVHKRVLCFSTDLGSTNM</sequence>
<comment type="similarity">
    <text evidence="3">Belongs to the SLAC1 S-type anion channel family.</text>
</comment>
<proteinExistence type="inferred from homology"/>
<evidence type="ECO:0000256" key="8">
    <source>
        <dbReference type="ARBA" id="ARBA00023065"/>
    </source>
</evidence>
<dbReference type="GO" id="GO:0008308">
    <property type="term" value="F:voltage-gated monoatomic anion channel activity"/>
    <property type="evidence" value="ECO:0007669"/>
    <property type="project" value="InterPro"/>
</dbReference>
<keyword evidence="12" id="KW-1185">Reference proteome</keyword>
<evidence type="ECO:0000256" key="4">
    <source>
        <dbReference type="ARBA" id="ARBA00022448"/>
    </source>
</evidence>
<gene>
    <name evidence="11" type="ORF">Ccrd_025295</name>
</gene>
<evidence type="ECO:0000313" key="12">
    <source>
        <dbReference type="Proteomes" id="UP000243975"/>
    </source>
</evidence>
<evidence type="ECO:0000256" key="9">
    <source>
        <dbReference type="ARBA" id="ARBA00023136"/>
    </source>
</evidence>
<dbReference type="GO" id="GO:0006873">
    <property type="term" value="P:intracellular monoatomic ion homeostasis"/>
    <property type="evidence" value="ECO:0007669"/>
    <property type="project" value="InterPro"/>
</dbReference>
<keyword evidence="7 10" id="KW-1133">Transmembrane helix</keyword>
<dbReference type="Proteomes" id="UP000243975">
    <property type="component" value="Unassembled WGS sequence"/>
</dbReference>
<reference evidence="11 12" key="1">
    <citation type="journal article" date="2016" name="Sci. Rep.">
        <title>The genome sequence of the outbreeding globe artichoke constructed de novo incorporating a phase-aware low-pass sequencing strategy of F1 progeny.</title>
        <authorList>
            <person name="Scaglione D."/>
            <person name="Reyes-Chin-Wo S."/>
            <person name="Acquadro A."/>
            <person name="Froenicke L."/>
            <person name="Portis E."/>
            <person name="Beitel C."/>
            <person name="Tirone M."/>
            <person name="Mauro R."/>
            <person name="Lo Monaco A."/>
            <person name="Mauromicale G."/>
            <person name="Faccioli P."/>
            <person name="Cattivelli L."/>
            <person name="Rieseberg L."/>
            <person name="Michelmore R."/>
            <person name="Lanteri S."/>
        </authorList>
    </citation>
    <scope>NUCLEOTIDE SEQUENCE [LARGE SCALE GENOMIC DNA]</scope>
    <source>
        <strain evidence="11">2C</strain>
    </source>
</reference>
<dbReference type="EMBL" id="LEKV01006179">
    <property type="protein sequence ID" value="KVH87468.1"/>
    <property type="molecule type" value="Genomic_DNA"/>
</dbReference>
<keyword evidence="6 10" id="KW-0812">Transmembrane</keyword>
<accession>A0A103XB48</accession>
<dbReference type="Gene3D" id="1.50.10.150">
    <property type="entry name" value="Voltage-dependent anion channel"/>
    <property type="match status" value="1"/>
</dbReference>
<name>A0A103XB48_CYNCS</name>
<dbReference type="Pfam" id="PF03595">
    <property type="entry name" value="SLAC1"/>
    <property type="match status" value="1"/>
</dbReference>
<dbReference type="PANTHER" id="PTHR31269:SF60">
    <property type="entry name" value="S-TYPE ANION CHANNEL SLAH1"/>
    <property type="match status" value="1"/>
</dbReference>
<dbReference type="GO" id="GO:0005886">
    <property type="term" value="C:plasma membrane"/>
    <property type="evidence" value="ECO:0007669"/>
    <property type="project" value="UniProtKB-SubCell"/>
</dbReference>
<feature type="transmembrane region" description="Helical" evidence="10">
    <location>
        <begin position="56"/>
        <end position="81"/>
    </location>
</feature>
<keyword evidence="9 10" id="KW-0472">Membrane</keyword>
<evidence type="ECO:0000256" key="6">
    <source>
        <dbReference type="ARBA" id="ARBA00022692"/>
    </source>
</evidence>
<organism evidence="11 12">
    <name type="scientific">Cynara cardunculus var. scolymus</name>
    <name type="common">Globe artichoke</name>
    <name type="synonym">Cynara scolymus</name>
    <dbReference type="NCBI Taxonomy" id="59895"/>
    <lineage>
        <taxon>Eukaryota</taxon>
        <taxon>Viridiplantae</taxon>
        <taxon>Streptophyta</taxon>
        <taxon>Embryophyta</taxon>
        <taxon>Tracheophyta</taxon>
        <taxon>Spermatophyta</taxon>
        <taxon>Magnoliopsida</taxon>
        <taxon>eudicotyledons</taxon>
        <taxon>Gunneridae</taxon>
        <taxon>Pentapetalae</taxon>
        <taxon>asterids</taxon>
        <taxon>campanulids</taxon>
        <taxon>Asterales</taxon>
        <taxon>Asteraceae</taxon>
        <taxon>Carduoideae</taxon>
        <taxon>Cardueae</taxon>
        <taxon>Carduinae</taxon>
        <taxon>Cynara</taxon>
    </lineage>
</organism>
<dbReference type="Gramene" id="KVH87468">
    <property type="protein sequence ID" value="KVH87468"/>
    <property type="gene ID" value="Ccrd_025295"/>
</dbReference>
<evidence type="ECO:0000256" key="5">
    <source>
        <dbReference type="ARBA" id="ARBA00022475"/>
    </source>
</evidence>
<dbReference type="AlphaFoldDB" id="A0A103XB48"/>
<evidence type="ECO:0000256" key="7">
    <source>
        <dbReference type="ARBA" id="ARBA00022989"/>
    </source>
</evidence>
<dbReference type="GO" id="GO:0012505">
    <property type="term" value="C:endomembrane system"/>
    <property type="evidence" value="ECO:0007669"/>
    <property type="project" value="UniProtKB-SubCell"/>
</dbReference>
<keyword evidence="8" id="KW-0406">Ion transport</keyword>
<keyword evidence="5" id="KW-1003">Cell membrane</keyword>